<dbReference type="OrthoDB" id="1674532at2"/>
<name>A0A1V4IEJ9_9CLOT</name>
<keyword evidence="8" id="KW-1185">Reference proteome</keyword>
<dbReference type="PANTHER" id="PTHR42836:SF1">
    <property type="entry name" value="7-CARBOXY-7-DEAZAGUANINE SYNTHASE"/>
    <property type="match status" value="1"/>
</dbReference>
<reference evidence="7 8" key="1">
    <citation type="submission" date="2017-03" db="EMBL/GenBank/DDBJ databases">
        <title>Genome sequence of Clostridium oryzae DSM 28571.</title>
        <authorList>
            <person name="Poehlein A."/>
            <person name="Daniel R."/>
        </authorList>
    </citation>
    <scope>NUCLEOTIDE SEQUENCE [LARGE SCALE GENOMIC DNA]</scope>
    <source>
        <strain evidence="7 8">DSM 28571</strain>
    </source>
</reference>
<feature type="domain" description="Radical SAM core" evidence="6">
    <location>
        <begin position="91"/>
        <end position="205"/>
    </location>
</feature>
<evidence type="ECO:0000313" key="7">
    <source>
        <dbReference type="EMBL" id="OPJ58349.1"/>
    </source>
</evidence>
<keyword evidence="4" id="KW-0408">Iron</keyword>
<protein>
    <submittedName>
        <fullName evidence="7">Cyclic pyranopterin monophosphate synthase</fullName>
    </submittedName>
</protein>
<keyword evidence="3" id="KW-0479">Metal-binding</keyword>
<evidence type="ECO:0000256" key="5">
    <source>
        <dbReference type="ARBA" id="ARBA00023014"/>
    </source>
</evidence>
<dbReference type="SUPFAM" id="SSF102114">
    <property type="entry name" value="Radical SAM enzymes"/>
    <property type="match status" value="1"/>
</dbReference>
<evidence type="ECO:0000313" key="8">
    <source>
        <dbReference type="Proteomes" id="UP000190080"/>
    </source>
</evidence>
<dbReference type="Gene3D" id="3.20.20.70">
    <property type="entry name" value="Aldolase class I"/>
    <property type="match status" value="1"/>
</dbReference>
<dbReference type="InterPro" id="IPR013785">
    <property type="entry name" value="Aldolase_TIM"/>
</dbReference>
<keyword evidence="1" id="KW-0004">4Fe-4S</keyword>
<proteinExistence type="predicted"/>
<dbReference type="GO" id="GO:0051539">
    <property type="term" value="F:4 iron, 4 sulfur cluster binding"/>
    <property type="evidence" value="ECO:0007669"/>
    <property type="project" value="UniProtKB-KW"/>
</dbReference>
<dbReference type="PANTHER" id="PTHR42836">
    <property type="entry name" value="7-CARBOXY-7-DEAZAGUANINE SYNTHASE"/>
    <property type="match status" value="1"/>
</dbReference>
<dbReference type="CDD" id="cd01335">
    <property type="entry name" value="Radical_SAM"/>
    <property type="match status" value="1"/>
</dbReference>
<dbReference type="GO" id="GO:0046872">
    <property type="term" value="F:metal ion binding"/>
    <property type="evidence" value="ECO:0007669"/>
    <property type="project" value="UniProtKB-KW"/>
</dbReference>
<dbReference type="STRING" id="1450648.CLORY_36430"/>
<evidence type="ECO:0000256" key="4">
    <source>
        <dbReference type="ARBA" id="ARBA00023004"/>
    </source>
</evidence>
<dbReference type="SFLD" id="SFLDS00029">
    <property type="entry name" value="Radical_SAM"/>
    <property type="match status" value="1"/>
</dbReference>
<evidence type="ECO:0000256" key="2">
    <source>
        <dbReference type="ARBA" id="ARBA00022691"/>
    </source>
</evidence>
<dbReference type="Pfam" id="PF04055">
    <property type="entry name" value="Radical_SAM"/>
    <property type="match status" value="1"/>
</dbReference>
<evidence type="ECO:0000259" key="6">
    <source>
        <dbReference type="Pfam" id="PF04055"/>
    </source>
</evidence>
<sequence>MKISKKDALQWFEFFSILPEDEEVMTKQQEIIYSTFAQIEEAIDHRNDMLMSEIRGLKTLENRTFFVGNESKFPQGCRSCLLGTGLSAIRKTNKCNLECKFCYNYGELDDIPPIGEGMWEIGDTKFYEKDIDLLLSIYKKPTGISYVYLEPFMEIEKYYSIIRKFRAAGIHQHLYTNGTLATEEALKALGEAGLDEIRFNLGASNCSDKVIENIGIAKKYIKNVGIETPMTPELFKAFFKKQQAILETKLDFINCAELHLNENNIDNYYGENMYISRQGYISPIWSRELTLKFMKIADEENWDLAVHDCSNYTKFARGLNLSSKEGKWFGANDYGCEFSRIPYEAFLPILRDDNFKFLSEEELPEGYKPGELII</sequence>
<dbReference type="InterPro" id="IPR007197">
    <property type="entry name" value="rSAM"/>
</dbReference>
<keyword evidence="5" id="KW-0411">Iron-sulfur</keyword>
<evidence type="ECO:0000256" key="3">
    <source>
        <dbReference type="ARBA" id="ARBA00022723"/>
    </source>
</evidence>
<dbReference type="AlphaFoldDB" id="A0A1V4IEJ9"/>
<gene>
    <name evidence="7" type="primary">moaA_3</name>
    <name evidence="7" type="ORF">CLORY_36430</name>
</gene>
<dbReference type="RefSeq" id="WP_079427129.1">
    <property type="nucleotide sequence ID" value="NZ_MZGV01000058.1"/>
</dbReference>
<dbReference type="InterPro" id="IPR058240">
    <property type="entry name" value="rSAM_sf"/>
</dbReference>
<organism evidence="7 8">
    <name type="scientific">Clostridium oryzae</name>
    <dbReference type="NCBI Taxonomy" id="1450648"/>
    <lineage>
        <taxon>Bacteria</taxon>
        <taxon>Bacillati</taxon>
        <taxon>Bacillota</taxon>
        <taxon>Clostridia</taxon>
        <taxon>Eubacteriales</taxon>
        <taxon>Clostridiaceae</taxon>
        <taxon>Clostridium</taxon>
    </lineage>
</organism>
<keyword evidence="2" id="KW-0949">S-adenosyl-L-methionine</keyword>
<accession>A0A1V4IEJ9</accession>
<dbReference type="Proteomes" id="UP000190080">
    <property type="component" value="Unassembled WGS sequence"/>
</dbReference>
<dbReference type="EMBL" id="MZGV01000058">
    <property type="protein sequence ID" value="OPJ58349.1"/>
    <property type="molecule type" value="Genomic_DNA"/>
</dbReference>
<evidence type="ECO:0000256" key="1">
    <source>
        <dbReference type="ARBA" id="ARBA00022485"/>
    </source>
</evidence>
<comment type="caution">
    <text evidence="7">The sequence shown here is derived from an EMBL/GenBank/DDBJ whole genome shotgun (WGS) entry which is preliminary data.</text>
</comment>
<dbReference type="GO" id="GO:0003824">
    <property type="term" value="F:catalytic activity"/>
    <property type="evidence" value="ECO:0007669"/>
    <property type="project" value="InterPro"/>
</dbReference>